<protein>
    <submittedName>
        <fullName evidence="2">Bifunctional DNA primase/polymerase</fullName>
    </submittedName>
</protein>
<keyword evidence="3" id="KW-1185">Reference proteome</keyword>
<dbReference type="SMART" id="SM00943">
    <property type="entry name" value="Prim-Pol"/>
    <property type="match status" value="1"/>
</dbReference>
<comment type="caution">
    <text evidence="2">The sequence shown here is derived from an EMBL/GenBank/DDBJ whole genome shotgun (WGS) entry which is preliminary data.</text>
</comment>
<proteinExistence type="predicted"/>
<dbReference type="EMBL" id="JBHLYQ010000010">
    <property type="protein sequence ID" value="MFC0080934.1"/>
    <property type="molecule type" value="Genomic_DNA"/>
</dbReference>
<evidence type="ECO:0000259" key="1">
    <source>
        <dbReference type="SMART" id="SM00943"/>
    </source>
</evidence>
<reference evidence="2 3" key="1">
    <citation type="submission" date="2024-09" db="EMBL/GenBank/DDBJ databases">
        <authorList>
            <person name="Sun Q."/>
            <person name="Mori K."/>
        </authorList>
    </citation>
    <scope>NUCLEOTIDE SEQUENCE [LARGE SCALE GENOMIC DNA]</scope>
    <source>
        <strain evidence="2 3">JCM 15389</strain>
    </source>
</reference>
<dbReference type="Pfam" id="PF09250">
    <property type="entry name" value="Prim-Pol"/>
    <property type="match status" value="1"/>
</dbReference>
<evidence type="ECO:0000313" key="3">
    <source>
        <dbReference type="Proteomes" id="UP001589788"/>
    </source>
</evidence>
<gene>
    <name evidence="2" type="ORF">ACFFRE_02020</name>
</gene>
<feature type="domain" description="DNA primase/polymerase bifunctional N-terminal" evidence="1">
    <location>
        <begin position="22"/>
        <end position="179"/>
    </location>
</feature>
<dbReference type="InterPro" id="IPR015330">
    <property type="entry name" value="DNA_primase/pol_bifunc_N"/>
</dbReference>
<evidence type="ECO:0000313" key="2">
    <source>
        <dbReference type="EMBL" id="MFC0080934.1"/>
    </source>
</evidence>
<accession>A0ABV6BZS9</accession>
<organism evidence="2 3">
    <name type="scientific">Aciditerrimonas ferrireducens</name>
    <dbReference type="NCBI Taxonomy" id="667306"/>
    <lineage>
        <taxon>Bacteria</taxon>
        <taxon>Bacillati</taxon>
        <taxon>Actinomycetota</taxon>
        <taxon>Acidimicrobiia</taxon>
        <taxon>Acidimicrobiales</taxon>
        <taxon>Acidimicrobiaceae</taxon>
        <taxon>Aciditerrimonas</taxon>
    </lineage>
</organism>
<dbReference type="RefSeq" id="WP_377787658.1">
    <property type="nucleotide sequence ID" value="NZ_JBHLYQ010000010.1"/>
</dbReference>
<dbReference type="Proteomes" id="UP001589788">
    <property type="component" value="Unassembled WGS sequence"/>
</dbReference>
<sequence>MQQELTGSHAAALNHRPPRLAALWYTTLGWAVLPMSRTHDGECRCPKGSACPCAGPHPLVPTGPGAPTTNSATVRAWWATWPWAQVGVATGAPSALLVLETSHDHDPELPPTWTMSAGTRSWRFYHHPPTRGLPRPALPDACTVHGEGRVVMVPPALIDGARARWLPGPQQLATLPTPAR</sequence>
<name>A0ABV6BZS9_9ACTN</name>